<name>A0ABX2FI71_9PSEU</name>
<dbReference type="SUPFAM" id="SSF110849">
    <property type="entry name" value="ParB/Sulfiredoxin"/>
    <property type="match status" value="1"/>
</dbReference>
<evidence type="ECO:0000259" key="2">
    <source>
        <dbReference type="SMART" id="SM00470"/>
    </source>
</evidence>
<dbReference type="InterPro" id="IPR036086">
    <property type="entry name" value="ParB/Sulfiredoxin_sf"/>
</dbReference>
<dbReference type="EMBL" id="JAAATY010000048">
    <property type="protein sequence ID" value="NRN70972.1"/>
    <property type="molecule type" value="Genomic_DNA"/>
</dbReference>
<feature type="region of interest" description="Disordered" evidence="1">
    <location>
        <begin position="1"/>
        <end position="24"/>
    </location>
</feature>
<reference evidence="3 4" key="1">
    <citation type="submission" date="2020-01" db="EMBL/GenBank/DDBJ databases">
        <title>Kibdelosporangium persica a novel Actinomycetes from a hot desert in Iran.</title>
        <authorList>
            <person name="Safaei N."/>
            <person name="Zaburannyi N."/>
            <person name="Mueller R."/>
            <person name="Wink J."/>
        </authorList>
    </citation>
    <scope>NUCLEOTIDE SEQUENCE [LARGE SCALE GENOMIC DNA]</scope>
    <source>
        <strain evidence="3 4">4NS15</strain>
    </source>
</reference>
<dbReference type="RefSeq" id="WP_173142140.1">
    <property type="nucleotide sequence ID" value="NZ_CBCSGW010000025.1"/>
</dbReference>
<dbReference type="InterPro" id="IPR003115">
    <property type="entry name" value="ParB_N"/>
</dbReference>
<dbReference type="Gene3D" id="3.90.1530.10">
    <property type="entry name" value="Conserved hypothetical protein from pyrococcus furiosus pfu- 392566-001, ParB domain"/>
    <property type="match status" value="1"/>
</dbReference>
<comment type="caution">
    <text evidence="3">The sequence shown here is derived from an EMBL/GenBank/DDBJ whole genome shotgun (WGS) entry which is preliminary data.</text>
</comment>
<dbReference type="SMART" id="SM00470">
    <property type="entry name" value="ParB"/>
    <property type="match status" value="1"/>
</dbReference>
<keyword evidence="4" id="KW-1185">Reference proteome</keyword>
<feature type="compositionally biased region" description="Basic and acidic residues" evidence="1">
    <location>
        <begin position="13"/>
        <end position="24"/>
    </location>
</feature>
<gene>
    <name evidence="3" type="ORF">GC106_82470</name>
</gene>
<feature type="domain" description="ParB-like N-terminal" evidence="2">
    <location>
        <begin position="40"/>
        <end position="124"/>
    </location>
</feature>
<evidence type="ECO:0000313" key="3">
    <source>
        <dbReference type="EMBL" id="NRN70972.1"/>
    </source>
</evidence>
<feature type="compositionally biased region" description="Polar residues" evidence="1">
    <location>
        <begin position="1"/>
        <end position="10"/>
    </location>
</feature>
<proteinExistence type="predicted"/>
<evidence type="ECO:0000256" key="1">
    <source>
        <dbReference type="SAM" id="MobiDB-lite"/>
    </source>
</evidence>
<sequence length="351" mass="39203">MSGDSRQFTAVSEGKRRTDRQADGRPHRWLDWQLSQCETGRSRIDSLLPAHSPRVEGVVDKHVKALAESPSPLPPIIVHRPTMRVVDGMHRMRAAVLRGHDEIDVYWYDGDEIDAFAVAVRHNTTHGLPLSLADRRIAAARIIESHPNWSDRMIATIVNLAATTVRGIRARSAVAADESEARIGIDGRLRRLDTADRRRMAARLLKERPGSSLREIAGEAGLAPSTVLDVRRRIRDGLDPVPLNQNRAEPVDDPVVDDEPEPPPHLVDELGVLRSLRRDPALRFTDTGRTLLRWLEFGPVDADARTSVAHRLPPHCLDVLTVLASRRAAVWQDLADQLKKRSTMSAERRSG</sequence>
<evidence type="ECO:0000313" key="4">
    <source>
        <dbReference type="Proteomes" id="UP000763557"/>
    </source>
</evidence>
<accession>A0ABX2FI71</accession>
<feature type="region of interest" description="Disordered" evidence="1">
    <location>
        <begin position="239"/>
        <end position="265"/>
    </location>
</feature>
<feature type="compositionally biased region" description="Acidic residues" evidence="1">
    <location>
        <begin position="251"/>
        <end position="261"/>
    </location>
</feature>
<dbReference type="Proteomes" id="UP000763557">
    <property type="component" value="Unassembled WGS sequence"/>
</dbReference>
<protein>
    <submittedName>
        <fullName evidence="3">Streptomycin biosynthesis operon regulator</fullName>
    </submittedName>
</protein>
<organism evidence="3 4">
    <name type="scientific">Kibdelosporangium persicum</name>
    <dbReference type="NCBI Taxonomy" id="2698649"/>
    <lineage>
        <taxon>Bacteria</taxon>
        <taxon>Bacillati</taxon>
        <taxon>Actinomycetota</taxon>
        <taxon>Actinomycetes</taxon>
        <taxon>Pseudonocardiales</taxon>
        <taxon>Pseudonocardiaceae</taxon>
        <taxon>Kibdelosporangium</taxon>
    </lineage>
</organism>